<evidence type="ECO:0000313" key="6">
    <source>
        <dbReference type="Proteomes" id="UP001049176"/>
    </source>
</evidence>
<feature type="compositionally biased region" description="Low complexity" evidence="4">
    <location>
        <begin position="44"/>
        <end position="56"/>
    </location>
</feature>
<accession>A0A9P7S134</accession>
<dbReference type="KEGG" id="more:E1B28_007152"/>
<dbReference type="GeneID" id="66076228"/>
<comment type="catalytic activity">
    <reaction evidence="3">
        <text>2'-phospho-[ligated tRNA] + NAD(+) = mature tRNA + ADP-alpha-D-ribose 1'',2''-cyclic phosphate + nicotinamide</text>
        <dbReference type="Rhea" id="RHEA:23324"/>
        <dbReference type="Rhea" id="RHEA-COMP:11106"/>
        <dbReference type="Rhea" id="RHEA-COMP:11107"/>
        <dbReference type="ChEBI" id="CHEBI:17154"/>
        <dbReference type="ChEBI" id="CHEBI:57540"/>
        <dbReference type="ChEBI" id="CHEBI:76596"/>
        <dbReference type="ChEBI" id="CHEBI:82883"/>
        <dbReference type="ChEBI" id="CHEBI:85027"/>
        <dbReference type="EC" id="2.7.1.160"/>
    </reaction>
</comment>
<feature type="compositionally biased region" description="Low complexity" evidence="4">
    <location>
        <begin position="1"/>
        <end position="23"/>
    </location>
</feature>
<protein>
    <recommendedName>
        <fullName evidence="2">2'-phosphotransferase</fullName>
        <ecNumber evidence="2">2.7.1.160</ecNumber>
    </recommendedName>
</protein>
<dbReference type="GO" id="GO:0006388">
    <property type="term" value="P:tRNA splicing, via endonucleolytic cleavage and ligation"/>
    <property type="evidence" value="ECO:0007669"/>
    <property type="project" value="TreeGrafter"/>
</dbReference>
<evidence type="ECO:0000313" key="5">
    <source>
        <dbReference type="EMBL" id="KAG7093476.1"/>
    </source>
</evidence>
<dbReference type="Gene3D" id="1.10.10.970">
    <property type="entry name" value="RNA 2'-phosphotransferase, Tpt1/KptA family, N-terminal domain"/>
    <property type="match status" value="1"/>
</dbReference>
<dbReference type="InterPro" id="IPR002745">
    <property type="entry name" value="Ptrans_KptA/Tpt1"/>
</dbReference>
<gene>
    <name evidence="5" type="ORF">E1B28_007152</name>
</gene>
<dbReference type="PANTHER" id="PTHR12684:SF2">
    <property type="entry name" value="TRNA 2'-PHOSPHOTRANSFERASE 1"/>
    <property type="match status" value="1"/>
</dbReference>
<dbReference type="EC" id="2.7.1.160" evidence="2"/>
<dbReference type="EMBL" id="CM032184">
    <property type="protein sequence ID" value="KAG7093476.1"/>
    <property type="molecule type" value="Genomic_DNA"/>
</dbReference>
<organism evidence="5 6">
    <name type="scientific">Marasmius oreades</name>
    <name type="common">fairy-ring Marasmius</name>
    <dbReference type="NCBI Taxonomy" id="181124"/>
    <lineage>
        <taxon>Eukaryota</taxon>
        <taxon>Fungi</taxon>
        <taxon>Dikarya</taxon>
        <taxon>Basidiomycota</taxon>
        <taxon>Agaricomycotina</taxon>
        <taxon>Agaricomycetes</taxon>
        <taxon>Agaricomycetidae</taxon>
        <taxon>Agaricales</taxon>
        <taxon>Marasmiineae</taxon>
        <taxon>Marasmiaceae</taxon>
        <taxon>Marasmius</taxon>
    </lineage>
</organism>
<keyword evidence="6" id="KW-1185">Reference proteome</keyword>
<dbReference type="RefSeq" id="XP_043009946.1">
    <property type="nucleotide sequence ID" value="XM_043151865.1"/>
</dbReference>
<evidence type="ECO:0000256" key="1">
    <source>
        <dbReference type="ARBA" id="ARBA00003343"/>
    </source>
</evidence>
<dbReference type="AlphaFoldDB" id="A0A9P7S134"/>
<dbReference type="InterPro" id="IPR042080">
    <property type="entry name" value="RNA_2'-PTrans_N"/>
</dbReference>
<comment type="function">
    <text evidence="1">Catalyzes the last step of tRNA splicing, the transfer of the splice junction 2'-phosphate from ligated tRNA to NAD to produce ADP-ribose 1''-2'' cyclic phosphate.</text>
</comment>
<dbReference type="OrthoDB" id="419694at2759"/>
<feature type="region of interest" description="Disordered" evidence="4">
    <location>
        <begin position="1"/>
        <end position="63"/>
    </location>
</feature>
<evidence type="ECO:0000256" key="3">
    <source>
        <dbReference type="ARBA" id="ARBA00047949"/>
    </source>
</evidence>
<dbReference type="Proteomes" id="UP001049176">
    <property type="component" value="Chromosome 4"/>
</dbReference>
<reference evidence="5" key="1">
    <citation type="journal article" date="2021" name="Genome Biol. Evol.">
        <title>The assembled and annotated genome of the fairy-ring fungus Marasmius oreades.</title>
        <authorList>
            <person name="Hiltunen M."/>
            <person name="Ament-Velasquez S.L."/>
            <person name="Johannesson H."/>
        </authorList>
    </citation>
    <scope>NUCLEOTIDE SEQUENCE</scope>
    <source>
        <strain evidence="5">03SP1</strain>
    </source>
</reference>
<sequence length="213" mass="23461">MIPTGESSSTFTHTSTTEASATSNKQRSHKTNRNTKKQGDGFDPNSNSKQNQPSSKLRGLSKDSAEVRISKTLSWLLRHGAQSEGLAMRADGYVKVTDLLSNPKLSSQNLDLAGLQSIVQADAKQRYSLTSEKNGSGVEEWWIKANQGHSLKSVQLELQPILSLSDIPSGLVIHGTNKMAWEAIYRPLISEARSFKDEKKSYTSCARSFWSSD</sequence>
<feature type="compositionally biased region" description="Basic residues" evidence="4">
    <location>
        <begin position="26"/>
        <end position="36"/>
    </location>
</feature>
<dbReference type="GO" id="GO:0000215">
    <property type="term" value="F:tRNA 2'-phosphotransferase activity"/>
    <property type="evidence" value="ECO:0007669"/>
    <property type="project" value="UniProtKB-EC"/>
</dbReference>
<evidence type="ECO:0000256" key="2">
    <source>
        <dbReference type="ARBA" id="ARBA00012007"/>
    </source>
</evidence>
<dbReference type="SUPFAM" id="SSF56399">
    <property type="entry name" value="ADP-ribosylation"/>
    <property type="match status" value="1"/>
</dbReference>
<comment type="caution">
    <text evidence="5">The sequence shown here is derived from an EMBL/GenBank/DDBJ whole genome shotgun (WGS) entry which is preliminary data.</text>
</comment>
<proteinExistence type="predicted"/>
<name>A0A9P7S134_9AGAR</name>
<dbReference type="Pfam" id="PF01885">
    <property type="entry name" value="PTS_2-RNA"/>
    <property type="match status" value="1"/>
</dbReference>
<dbReference type="PANTHER" id="PTHR12684">
    <property type="entry name" value="PUTATIVE PHOSPHOTRANSFERASE"/>
    <property type="match status" value="1"/>
</dbReference>
<evidence type="ECO:0000256" key="4">
    <source>
        <dbReference type="SAM" id="MobiDB-lite"/>
    </source>
</evidence>